<sequence length="319" mass="35681">MCNLQLIRCNTARYRFYTVSVNYRHESLDDLQLSIAGAQEKSALLWHGNRWLRPEGSTPTTHILKLPLGLVGNMRADMRSSIENEWLCSKIVAAYGLPIANCEIGTFEDQKVLVVERFDRRLSSDGSWFLRLPQEDMCQATGTSSNSKYEADGGPGIQQIMGILAGSEQAGVDQPNFFKAQIIFWILAATDGHAKNFSIAHLHSNRYVATPLYDVLSAHPIIGNGRNQISAPRVKLSMAVRSKNAHYAISEIRRRHWVAQGQRVTLTTEEVEEMIDSLTGMTETVIDHVAAQLPDGFPQDVSDKIFEGMRRHSKKLAAQ</sequence>
<dbReference type="PANTHER" id="PTHR37419:SF1">
    <property type="entry name" value="SERINE_THREONINE-PROTEIN KINASE TOXIN HIPA"/>
    <property type="match status" value="1"/>
</dbReference>
<dbReference type="EMBL" id="PNYB01000012">
    <property type="protein sequence ID" value="PMS23390.1"/>
    <property type="molecule type" value="Genomic_DNA"/>
</dbReference>
<dbReference type="GO" id="GO:0004674">
    <property type="term" value="F:protein serine/threonine kinase activity"/>
    <property type="evidence" value="ECO:0007669"/>
    <property type="project" value="TreeGrafter"/>
</dbReference>
<keyword evidence="6" id="KW-1185">Reference proteome</keyword>
<evidence type="ECO:0000256" key="2">
    <source>
        <dbReference type="ARBA" id="ARBA00022679"/>
    </source>
</evidence>
<organism evidence="5 6">
    <name type="scientific">Trinickia soli</name>
    <dbReference type="NCBI Taxonomy" id="380675"/>
    <lineage>
        <taxon>Bacteria</taxon>
        <taxon>Pseudomonadati</taxon>
        <taxon>Pseudomonadota</taxon>
        <taxon>Betaproteobacteria</taxon>
        <taxon>Burkholderiales</taxon>
        <taxon>Burkholderiaceae</taxon>
        <taxon>Trinickia</taxon>
    </lineage>
</organism>
<dbReference type="GO" id="GO:0005829">
    <property type="term" value="C:cytosol"/>
    <property type="evidence" value="ECO:0007669"/>
    <property type="project" value="TreeGrafter"/>
</dbReference>
<evidence type="ECO:0000313" key="6">
    <source>
        <dbReference type="Proteomes" id="UP000235347"/>
    </source>
</evidence>
<feature type="domain" description="HipA-like C-terminal" evidence="4">
    <location>
        <begin position="33"/>
        <end position="281"/>
    </location>
</feature>
<comment type="similarity">
    <text evidence="1">Belongs to the HipA Ser/Thr kinase family.</text>
</comment>
<proteinExistence type="inferred from homology"/>
<dbReference type="PANTHER" id="PTHR37419">
    <property type="entry name" value="SERINE/THREONINE-PROTEIN KINASE TOXIN HIPA"/>
    <property type="match status" value="1"/>
</dbReference>
<name>A0A2N7W1W3_9BURK</name>
<dbReference type="AlphaFoldDB" id="A0A2N7W1W3"/>
<accession>A0A2N7W1W3</accession>
<dbReference type="Pfam" id="PF07804">
    <property type="entry name" value="HipA_C"/>
    <property type="match status" value="1"/>
</dbReference>
<dbReference type="InterPro" id="IPR012893">
    <property type="entry name" value="HipA-like_C"/>
</dbReference>
<evidence type="ECO:0000256" key="1">
    <source>
        <dbReference type="ARBA" id="ARBA00010164"/>
    </source>
</evidence>
<evidence type="ECO:0000256" key="3">
    <source>
        <dbReference type="ARBA" id="ARBA00022777"/>
    </source>
</evidence>
<keyword evidence="2" id="KW-0808">Transferase</keyword>
<keyword evidence="3" id="KW-0418">Kinase</keyword>
<protein>
    <submittedName>
        <fullName evidence="5">Protein HipA</fullName>
    </submittedName>
</protein>
<evidence type="ECO:0000259" key="4">
    <source>
        <dbReference type="Pfam" id="PF07804"/>
    </source>
</evidence>
<comment type="caution">
    <text evidence="5">The sequence shown here is derived from an EMBL/GenBank/DDBJ whole genome shotgun (WGS) entry which is preliminary data.</text>
</comment>
<gene>
    <name evidence="5" type="ORF">C0Z19_15370</name>
</gene>
<dbReference type="InterPro" id="IPR052028">
    <property type="entry name" value="HipA_Ser/Thr_kinase"/>
</dbReference>
<evidence type="ECO:0000313" key="5">
    <source>
        <dbReference type="EMBL" id="PMS23390.1"/>
    </source>
</evidence>
<reference evidence="5 6" key="1">
    <citation type="submission" date="2018-01" db="EMBL/GenBank/DDBJ databases">
        <title>Whole genome analyses suggest that Burkholderia sensu lato contains two further novel genera in the rhizoxinica-symbiotica group Mycetohabitans gen. nov., and Trinickia gen. nov.: implications for the evolution of diazotrophy and nodulation in the Burkholderiaceae.</title>
        <authorList>
            <person name="Estrada-de los Santos P."/>
            <person name="Palmer M."/>
            <person name="Chavez-Ramirez B."/>
            <person name="Beukes C."/>
            <person name="Steenkamp E.T."/>
            <person name="Hirsch A.M."/>
            <person name="Manyaka P."/>
            <person name="Maluk M."/>
            <person name="Lafos M."/>
            <person name="Crook M."/>
            <person name="Gross E."/>
            <person name="Simon M.F."/>
            <person name="Bueno dos Reis Junior F."/>
            <person name="Poole P.S."/>
            <person name="Venter S.N."/>
            <person name="James E.K."/>
        </authorList>
    </citation>
    <scope>NUCLEOTIDE SEQUENCE [LARGE SCALE GENOMIC DNA]</scope>
    <source>
        <strain evidence="5 6">GP25-8</strain>
    </source>
</reference>
<dbReference type="Proteomes" id="UP000235347">
    <property type="component" value="Unassembled WGS sequence"/>
</dbReference>